<evidence type="ECO:0000259" key="2">
    <source>
        <dbReference type="Pfam" id="PF04892"/>
    </source>
</evidence>
<feature type="transmembrane region" description="Helical" evidence="1">
    <location>
        <begin position="71"/>
        <end position="88"/>
    </location>
</feature>
<feature type="transmembrane region" description="Helical" evidence="1">
    <location>
        <begin position="93"/>
        <end position="110"/>
    </location>
</feature>
<dbReference type="AlphaFoldDB" id="A0A840PNX1"/>
<gene>
    <name evidence="3" type="ORF">HNR36_000124</name>
</gene>
<proteinExistence type="predicted"/>
<feature type="transmembrane region" description="Helical" evidence="1">
    <location>
        <begin position="130"/>
        <end position="152"/>
    </location>
</feature>
<dbReference type="RefSeq" id="WP_247595781.1">
    <property type="nucleotide sequence ID" value="NZ_JAAXPW010000001.1"/>
</dbReference>
<evidence type="ECO:0000313" key="3">
    <source>
        <dbReference type="EMBL" id="MBB5147743.1"/>
    </source>
</evidence>
<keyword evidence="1" id="KW-0472">Membrane</keyword>
<dbReference type="Pfam" id="PF04892">
    <property type="entry name" value="VanZ"/>
    <property type="match status" value="1"/>
</dbReference>
<dbReference type="Proteomes" id="UP000557217">
    <property type="component" value="Unassembled WGS sequence"/>
</dbReference>
<feature type="domain" description="VanZ-like" evidence="2">
    <location>
        <begin position="2"/>
        <end position="144"/>
    </location>
</feature>
<organism evidence="3 4">
    <name type="scientific">Ureibacillus thermosphaericus</name>
    <dbReference type="NCBI Taxonomy" id="51173"/>
    <lineage>
        <taxon>Bacteria</taxon>
        <taxon>Bacillati</taxon>
        <taxon>Bacillota</taxon>
        <taxon>Bacilli</taxon>
        <taxon>Bacillales</taxon>
        <taxon>Caryophanaceae</taxon>
        <taxon>Ureibacillus</taxon>
    </lineage>
</organism>
<protein>
    <submittedName>
        <fullName evidence="3">VanZ family protein</fullName>
    </submittedName>
</protein>
<name>A0A840PNX1_URETH</name>
<comment type="caution">
    <text evidence="3">The sequence shown here is derived from an EMBL/GenBank/DDBJ whole genome shotgun (WGS) entry which is preliminary data.</text>
</comment>
<evidence type="ECO:0000256" key="1">
    <source>
        <dbReference type="SAM" id="Phobius"/>
    </source>
</evidence>
<sequence length="157" mass="18571">MFFVITALIILYYLSSMPYEQQTIVPELRVLLSNQPFYDLLSKIEVTYWGRTISVETRGYYYFVEFLIRKALHFIGYGIVAVLLYLLFRRLKWTFAAVISCLVTFFIAMLDEYHQTFVDGRTGVFDDVLIDTAGAITFIFCLKVYFFIKYLLNRKSY</sequence>
<dbReference type="PIRSF" id="PIRSF019083">
    <property type="entry name" value="UCP019083_VanZ"/>
    <property type="match status" value="1"/>
</dbReference>
<keyword evidence="1" id="KW-1133">Transmembrane helix</keyword>
<dbReference type="InterPro" id="IPR006976">
    <property type="entry name" value="VanZ-like"/>
</dbReference>
<dbReference type="InterPro" id="IPR016747">
    <property type="entry name" value="Phosphotransbutyrylase"/>
</dbReference>
<dbReference type="EMBL" id="JACHGZ010000001">
    <property type="protein sequence ID" value="MBB5147743.1"/>
    <property type="molecule type" value="Genomic_DNA"/>
</dbReference>
<reference evidence="3 4" key="1">
    <citation type="submission" date="2020-08" db="EMBL/GenBank/DDBJ databases">
        <title>Genomic Encyclopedia of Type Strains, Phase IV (KMG-IV): sequencing the most valuable type-strain genomes for metagenomic binning, comparative biology and taxonomic classification.</title>
        <authorList>
            <person name="Goeker M."/>
        </authorList>
    </citation>
    <scope>NUCLEOTIDE SEQUENCE [LARGE SCALE GENOMIC DNA]</scope>
    <source>
        <strain evidence="3 4">DSM 10633</strain>
    </source>
</reference>
<accession>A0A840PNX1</accession>
<dbReference type="NCBIfam" id="NF037970">
    <property type="entry name" value="vanZ_1"/>
    <property type="match status" value="1"/>
</dbReference>
<evidence type="ECO:0000313" key="4">
    <source>
        <dbReference type="Proteomes" id="UP000557217"/>
    </source>
</evidence>
<keyword evidence="4" id="KW-1185">Reference proteome</keyword>
<keyword evidence="1" id="KW-0812">Transmembrane</keyword>